<feature type="domain" description="Lin-66-like winged helix" evidence="2">
    <location>
        <begin position="128"/>
        <end position="212"/>
    </location>
</feature>
<evidence type="ECO:0000313" key="4">
    <source>
        <dbReference type="Proteomes" id="UP001620626"/>
    </source>
</evidence>
<feature type="compositionally biased region" description="Low complexity" evidence="1">
    <location>
        <begin position="567"/>
        <end position="593"/>
    </location>
</feature>
<dbReference type="EMBL" id="JBICBT010000166">
    <property type="protein sequence ID" value="KAL3121973.1"/>
    <property type="molecule type" value="Genomic_DNA"/>
</dbReference>
<feature type="compositionally biased region" description="Low complexity" evidence="1">
    <location>
        <begin position="438"/>
        <end position="451"/>
    </location>
</feature>
<dbReference type="AlphaFoldDB" id="A0ABD2M376"/>
<proteinExistence type="predicted"/>
<accession>A0ABD2M376</accession>
<organism evidence="3 4">
    <name type="scientific">Heterodera trifolii</name>
    <dbReference type="NCBI Taxonomy" id="157864"/>
    <lineage>
        <taxon>Eukaryota</taxon>
        <taxon>Metazoa</taxon>
        <taxon>Ecdysozoa</taxon>
        <taxon>Nematoda</taxon>
        <taxon>Chromadorea</taxon>
        <taxon>Rhabditida</taxon>
        <taxon>Tylenchina</taxon>
        <taxon>Tylenchomorpha</taxon>
        <taxon>Tylenchoidea</taxon>
        <taxon>Heteroderidae</taxon>
        <taxon>Heteroderinae</taxon>
        <taxon>Heterodera</taxon>
    </lineage>
</organism>
<comment type="caution">
    <text evidence="3">The sequence shown here is derived from an EMBL/GenBank/DDBJ whole genome shotgun (WGS) entry which is preliminary data.</text>
</comment>
<dbReference type="Proteomes" id="UP001620626">
    <property type="component" value="Unassembled WGS sequence"/>
</dbReference>
<evidence type="ECO:0000259" key="2">
    <source>
        <dbReference type="Pfam" id="PF26288"/>
    </source>
</evidence>
<gene>
    <name evidence="3" type="ORF">niasHT_001972</name>
</gene>
<dbReference type="PANTHER" id="PTHR36949:SF1">
    <property type="entry name" value="ANAPHASE-PROMOTING COMPLEX SUBUNIT 1-RELATED"/>
    <property type="match status" value="1"/>
</dbReference>
<keyword evidence="4" id="KW-1185">Reference proteome</keyword>
<dbReference type="Pfam" id="PF26288">
    <property type="entry name" value="WHD_lin-66"/>
    <property type="match status" value="1"/>
</dbReference>
<evidence type="ECO:0000313" key="3">
    <source>
        <dbReference type="EMBL" id="KAL3121973.1"/>
    </source>
</evidence>
<dbReference type="InterPro" id="IPR058991">
    <property type="entry name" value="Lin-66-like_WHD"/>
</dbReference>
<protein>
    <recommendedName>
        <fullName evidence="2">Lin-66-like winged helix domain-containing protein</fullName>
    </recommendedName>
</protein>
<dbReference type="PANTHER" id="PTHR36949">
    <property type="entry name" value="PROTEIN CBR-LIN-66"/>
    <property type="match status" value="1"/>
</dbReference>
<reference evidence="3 4" key="1">
    <citation type="submission" date="2024-10" db="EMBL/GenBank/DDBJ databases">
        <authorList>
            <person name="Kim D."/>
        </authorList>
    </citation>
    <scope>NUCLEOTIDE SEQUENCE [LARGE SCALE GENOMIC DNA]</scope>
    <source>
        <strain evidence="3">BH-2024</strain>
    </source>
</reference>
<sequence>MDVPLSVPSLMQGLFPSTNNGMIRGSGILTWLSAKAGLIKCSKPTKATISFQLKDFCDSGVTDLNTVLRVGFHLSFHAIPNTTSPKNEWIANYVTPVIEETITDGGPELNLEEAFWSSDMDKTHPVKGGKDTYSLELEIKALTFLFQIFQKSTGAVQYITLSNLHSRISNSCEPELIRYIGSSSMKRRQFIEDRLYIFNLGQLGENDVIYLQAPEVYLTVTQLAQFLLKHGGVTSSDMLFRFFQTAPSIPLPIRERIQNKRSHFMQFLAQHPFVFAPFPAQFYVGVRRNLPYFDYGAFIRKSFPNFQNGIGTVSVAAAASVRAHSRPVLQSNDSFEQPSLLVDSITSALNNVNGPGGVVAGGGLGAIANGARYGAPPTLVNGGGGGHQAVVAGGAGAGHLGHHSHSHHASSGGGTTPTVAGPPTAMAPPPQLHHHQQQHSLHAQQQQQAATLGGGGGHAAVLVNNNHHHVAGAHNNHLHHHSLHHHHGSAGALSSMATSSNNINGIGGGGCSNNSNNGGTIMPSLTNGLGTGGGGAVVSPSLMQQQQQSQQQHHHHLMPVQSMPSFLAQQQQQQQSTHHHQQQQSQGGSAAGAAAASNLLSAAMMNGLGGSQQQQQKPMFALFDLKMDDHHHQLTSSIHQNGAASASSSLRSATTGATAAASVPSITTASLPLSGANGSALNGIGGGGSSVVTTPTNVCGAGGTNNIWTYGPSWDIELLKLSDLSSSFGNCTIGGGAGAGGSGAASLTGGGALDSASTLSPPLVLNGVGGNRKREFVECAVQTDESSFGGIGTASTTGGGANNGQANLCANCAQKL</sequence>
<evidence type="ECO:0000256" key="1">
    <source>
        <dbReference type="SAM" id="MobiDB-lite"/>
    </source>
</evidence>
<feature type="region of interest" description="Disordered" evidence="1">
    <location>
        <begin position="522"/>
        <end position="593"/>
    </location>
</feature>
<feature type="region of interest" description="Disordered" evidence="1">
    <location>
        <begin position="394"/>
        <end position="461"/>
    </location>
</feature>
<name>A0ABD2M376_9BILA</name>